<dbReference type="Proteomes" id="UP000185674">
    <property type="component" value="Chromosome"/>
</dbReference>
<sequence length="221" mass="24938">MSNLKNKALVLGSTGLVGSALLEQLQTSAFFDAITVIVRHKNDALNDIPRVEQYVLDDFLLLNDEDLSGYTHVFSCLGTTLKKAGSKQKFYAVDYEINAHVADLLQNQQTHFLFISALGANVSSMFFYNRVKGELEEYIKSLGLYRVSIFQPSLLIGMRDDQRLLEGLGQRAFTVFEHLVKKPFLYKPVHADQVAKAMLTASKQQIQPLQIYDNLQIQTMT</sequence>
<evidence type="ECO:0000313" key="4">
    <source>
        <dbReference type="EMBL" id="APV35778.1"/>
    </source>
</evidence>
<keyword evidence="2" id="KW-0472">Membrane</keyword>
<dbReference type="InterPro" id="IPR036291">
    <property type="entry name" value="NAD(P)-bd_dom_sf"/>
</dbReference>
<dbReference type="GO" id="GO:0016020">
    <property type="term" value="C:membrane"/>
    <property type="evidence" value="ECO:0007669"/>
    <property type="project" value="UniProtKB-SubCell"/>
</dbReference>
<dbReference type="eggNOG" id="COG0702">
    <property type="taxonomic scope" value="Bacteria"/>
</dbReference>
<dbReference type="AlphaFoldDB" id="A0A1P8EHV2"/>
<proteinExistence type="predicted"/>
<dbReference type="SUPFAM" id="SSF51735">
    <property type="entry name" value="NAD(P)-binding Rossmann-fold domains"/>
    <property type="match status" value="1"/>
</dbReference>
<accession>A0A1P8EHV2</accession>
<feature type="domain" description="NAD-dependent epimerase/dehydratase" evidence="3">
    <location>
        <begin position="8"/>
        <end position="117"/>
    </location>
</feature>
<dbReference type="KEGG" id="asol:BEN76_06990"/>
<name>A0A1P8EHV2_9GAMM</name>
<dbReference type="STRING" id="487316.BEN76_06990"/>
<protein>
    <submittedName>
        <fullName evidence="4">Nucleoside-diphosphate sugar epimerase</fullName>
    </submittedName>
</protein>
<organism evidence="4 5">
    <name type="scientific">Acinetobacter soli</name>
    <dbReference type="NCBI Taxonomy" id="487316"/>
    <lineage>
        <taxon>Bacteria</taxon>
        <taxon>Pseudomonadati</taxon>
        <taxon>Pseudomonadota</taxon>
        <taxon>Gammaproteobacteria</taxon>
        <taxon>Moraxellales</taxon>
        <taxon>Moraxellaceae</taxon>
        <taxon>Acinetobacter</taxon>
    </lineage>
</organism>
<dbReference type="EMBL" id="CP016896">
    <property type="protein sequence ID" value="APV35778.1"/>
    <property type="molecule type" value="Genomic_DNA"/>
</dbReference>
<comment type="subcellular location">
    <subcellularLocation>
        <location evidence="1">Membrane</location>
    </subcellularLocation>
</comment>
<dbReference type="Pfam" id="PF01370">
    <property type="entry name" value="Epimerase"/>
    <property type="match status" value="1"/>
</dbReference>
<evidence type="ECO:0000256" key="2">
    <source>
        <dbReference type="ARBA" id="ARBA00023136"/>
    </source>
</evidence>
<evidence type="ECO:0000313" key="5">
    <source>
        <dbReference type="Proteomes" id="UP000185674"/>
    </source>
</evidence>
<evidence type="ECO:0000256" key="1">
    <source>
        <dbReference type="ARBA" id="ARBA00004370"/>
    </source>
</evidence>
<dbReference type="PANTHER" id="PTHR14097:SF7">
    <property type="entry name" value="OXIDOREDUCTASE HTATIP2"/>
    <property type="match status" value="1"/>
</dbReference>
<reference evidence="4 5" key="1">
    <citation type="submission" date="2016-08" db="EMBL/GenBank/DDBJ databases">
        <title>Complete genome sequence of Acinetobacter baylyi strain GFJ2.</title>
        <authorList>
            <person name="Tabata M."/>
            <person name="Kuboki S."/>
            <person name="Gibu N."/>
            <person name="Kinouchi Y."/>
            <person name="Vangnai A."/>
            <person name="Kasai D."/>
            <person name="Fukuda M."/>
        </authorList>
    </citation>
    <scope>NUCLEOTIDE SEQUENCE [LARGE SCALE GENOMIC DNA]</scope>
    <source>
        <strain evidence="4 5">GFJ2</strain>
    </source>
</reference>
<dbReference type="RefSeq" id="WP_076032689.1">
    <property type="nucleotide sequence ID" value="NZ_CP016896.1"/>
</dbReference>
<dbReference type="Gene3D" id="3.40.50.720">
    <property type="entry name" value="NAD(P)-binding Rossmann-like Domain"/>
    <property type="match status" value="1"/>
</dbReference>
<dbReference type="InterPro" id="IPR001509">
    <property type="entry name" value="Epimerase_deHydtase"/>
</dbReference>
<evidence type="ECO:0000259" key="3">
    <source>
        <dbReference type="Pfam" id="PF01370"/>
    </source>
</evidence>
<gene>
    <name evidence="4" type="ORF">BEN76_06990</name>
</gene>
<dbReference type="PANTHER" id="PTHR14097">
    <property type="entry name" value="OXIDOREDUCTASE HTATIP2"/>
    <property type="match status" value="1"/>
</dbReference>